<dbReference type="InParanoid" id="A0A1E7FN57"/>
<feature type="signal peptide" evidence="2">
    <location>
        <begin position="1"/>
        <end position="21"/>
    </location>
</feature>
<evidence type="ECO:0000256" key="2">
    <source>
        <dbReference type="SAM" id="SignalP"/>
    </source>
</evidence>
<sequence length="203" mass="22471">MKFSITTSIILIATAVFPVEGKDIFAKFYRTPAPVPTPTPTPAPTPTPTPTNNPNDEPSKNPYEADSNKCVNYPDGKTDDDCLNGSYNGLFDGEYYSHSYKCTEGEGHACCHSTVENQSNVQDLGQCTRNHQPDASGCIRYNDASSDENCYNTDLFNGFDFSYSCTEGEPYVCCDTDVGNLSNVQNQGQCQRNNNRRNLRRRA</sequence>
<dbReference type="KEGG" id="fcy:FRACYDRAFT_235583"/>
<dbReference type="EMBL" id="KV784355">
    <property type="protein sequence ID" value="OEU19525.1"/>
    <property type="molecule type" value="Genomic_DNA"/>
</dbReference>
<evidence type="ECO:0008006" key="5">
    <source>
        <dbReference type="Google" id="ProtNLM"/>
    </source>
</evidence>
<accession>A0A1E7FN57</accession>
<feature type="chain" id="PRO_5009193328" description="Secreted protein" evidence="2">
    <location>
        <begin position="22"/>
        <end position="203"/>
    </location>
</feature>
<feature type="compositionally biased region" description="Pro residues" evidence="1">
    <location>
        <begin position="33"/>
        <end position="51"/>
    </location>
</feature>
<protein>
    <recommendedName>
        <fullName evidence="5">Secreted protein</fullName>
    </recommendedName>
</protein>
<name>A0A1E7FN57_9STRA</name>
<keyword evidence="4" id="KW-1185">Reference proteome</keyword>
<evidence type="ECO:0000313" key="4">
    <source>
        <dbReference type="Proteomes" id="UP000095751"/>
    </source>
</evidence>
<gene>
    <name evidence="3" type="ORF">FRACYDRAFT_235583</name>
</gene>
<keyword evidence="2" id="KW-0732">Signal</keyword>
<dbReference type="AlphaFoldDB" id="A0A1E7FN57"/>
<evidence type="ECO:0000256" key="1">
    <source>
        <dbReference type="SAM" id="MobiDB-lite"/>
    </source>
</evidence>
<reference evidence="3 4" key="1">
    <citation type="submission" date="2016-09" db="EMBL/GenBank/DDBJ databases">
        <title>Extensive genetic diversity and differential bi-allelic expression allows diatom success in the polar Southern Ocean.</title>
        <authorList>
            <consortium name="DOE Joint Genome Institute"/>
            <person name="Mock T."/>
            <person name="Otillar R.P."/>
            <person name="Strauss J."/>
            <person name="Dupont C."/>
            <person name="Frickenhaus S."/>
            <person name="Maumus F."/>
            <person name="Mcmullan M."/>
            <person name="Sanges R."/>
            <person name="Schmutz J."/>
            <person name="Toseland A."/>
            <person name="Valas R."/>
            <person name="Veluchamy A."/>
            <person name="Ward B.J."/>
            <person name="Allen A."/>
            <person name="Barry K."/>
            <person name="Falciatore A."/>
            <person name="Ferrante M."/>
            <person name="Fortunato A.E."/>
            <person name="Gloeckner G."/>
            <person name="Gruber A."/>
            <person name="Hipkin R."/>
            <person name="Janech M."/>
            <person name="Kroth P."/>
            <person name="Leese F."/>
            <person name="Lindquist E."/>
            <person name="Lyon B.R."/>
            <person name="Martin J."/>
            <person name="Mayer C."/>
            <person name="Parker M."/>
            <person name="Quesneville H."/>
            <person name="Raymond J."/>
            <person name="Uhlig C."/>
            <person name="Valentin K.U."/>
            <person name="Worden A.Z."/>
            <person name="Armbrust E.V."/>
            <person name="Bowler C."/>
            <person name="Green B."/>
            <person name="Moulton V."/>
            <person name="Van Oosterhout C."/>
            <person name="Grigoriev I."/>
        </authorList>
    </citation>
    <scope>NUCLEOTIDE SEQUENCE [LARGE SCALE GENOMIC DNA]</scope>
    <source>
        <strain evidence="3 4">CCMP1102</strain>
    </source>
</reference>
<evidence type="ECO:0000313" key="3">
    <source>
        <dbReference type="EMBL" id="OEU19525.1"/>
    </source>
</evidence>
<dbReference type="Proteomes" id="UP000095751">
    <property type="component" value="Unassembled WGS sequence"/>
</dbReference>
<feature type="region of interest" description="Disordered" evidence="1">
    <location>
        <begin position="32"/>
        <end position="70"/>
    </location>
</feature>
<organism evidence="3 4">
    <name type="scientific">Fragilariopsis cylindrus CCMP1102</name>
    <dbReference type="NCBI Taxonomy" id="635003"/>
    <lineage>
        <taxon>Eukaryota</taxon>
        <taxon>Sar</taxon>
        <taxon>Stramenopiles</taxon>
        <taxon>Ochrophyta</taxon>
        <taxon>Bacillariophyta</taxon>
        <taxon>Bacillariophyceae</taxon>
        <taxon>Bacillariophycidae</taxon>
        <taxon>Bacillariales</taxon>
        <taxon>Bacillariaceae</taxon>
        <taxon>Fragilariopsis</taxon>
    </lineage>
</organism>
<proteinExistence type="predicted"/>